<evidence type="ECO:0000256" key="7">
    <source>
        <dbReference type="ARBA" id="ARBA00022723"/>
    </source>
</evidence>
<name>A0A167T3E7_9BACL</name>
<gene>
    <name evidence="14" type="primary">nos</name>
    <name evidence="14" type="ORF">GFC30_793</name>
</gene>
<comment type="function">
    <text evidence="2 11">Catalyzes the production of nitric oxide.</text>
</comment>
<evidence type="ECO:0000256" key="5">
    <source>
        <dbReference type="ARBA" id="ARBA00018859"/>
    </source>
</evidence>
<dbReference type="EMBL" id="CP015438">
    <property type="protein sequence ID" value="ANB59391.1"/>
    <property type="molecule type" value="Genomic_DNA"/>
</dbReference>
<dbReference type="KEGG" id="aamy:GFC30_793"/>
<dbReference type="PANTHER" id="PTHR43410:SF1">
    <property type="entry name" value="NITRIC OXIDE SYNTHASE"/>
    <property type="match status" value="1"/>
</dbReference>
<protein>
    <recommendedName>
        <fullName evidence="5 11">Nitric oxide synthase oxygenase</fullName>
        <ecNumber evidence="4 11">1.14.14.47</ecNumber>
    </recommendedName>
</protein>
<dbReference type="AlphaFoldDB" id="A0A167T3E7"/>
<dbReference type="GO" id="GO:0004517">
    <property type="term" value="F:nitric-oxide synthase activity"/>
    <property type="evidence" value="ECO:0007669"/>
    <property type="project" value="InterPro"/>
</dbReference>
<reference evidence="14 15" key="1">
    <citation type="journal article" date="2006" name="Syst. Appl. Microbiol.">
        <title>Anoxybacillus amylolyticus sp. nov., a thermophilic amylase producing bacterium isolated from Mount Rittmann (Antarctica).</title>
        <authorList>
            <person name="Poli A."/>
            <person name="Esposito E."/>
            <person name="Lama L."/>
            <person name="Orlando P."/>
            <person name="Nicolaus G."/>
            <person name="de Appolonia F."/>
            <person name="Gambacorta A."/>
            <person name="Nicolaus B."/>
        </authorList>
    </citation>
    <scope>NUCLEOTIDE SEQUENCE [LARGE SCALE GENOMIC DNA]</scope>
    <source>
        <strain evidence="14 15">DSM 15939</strain>
    </source>
</reference>
<keyword evidence="9 11" id="KW-0408">Iron</keyword>
<evidence type="ECO:0000256" key="1">
    <source>
        <dbReference type="ARBA" id="ARBA00001971"/>
    </source>
</evidence>
<comment type="subunit">
    <text evidence="11">Homodimer.</text>
</comment>
<evidence type="ECO:0000256" key="8">
    <source>
        <dbReference type="ARBA" id="ARBA00023002"/>
    </source>
</evidence>
<comment type="miscellaneous">
    <text evidence="11">This protein is similar to the oxygenase domain of eukaryotic nitric oxide synthases but lacks the reductase domain which, in eukaryotes, is responsible for transfer of electrons to the ferric heme during nitric oxide synthesis.</text>
</comment>
<evidence type="ECO:0000256" key="2">
    <source>
        <dbReference type="ARBA" id="ARBA00002642"/>
    </source>
</evidence>
<feature type="domain" description="Nitric oxide synthase (NOS)" evidence="13">
    <location>
        <begin position="92"/>
        <end position="99"/>
    </location>
</feature>
<comment type="cofactor">
    <cofactor evidence="1 11 12">
        <name>heme</name>
        <dbReference type="ChEBI" id="CHEBI:30413"/>
    </cofactor>
</comment>
<keyword evidence="7 11" id="KW-0479">Metal-binding</keyword>
<dbReference type="PATRIC" id="fig|294699.3.peg.801"/>
<dbReference type="GO" id="GO:0006809">
    <property type="term" value="P:nitric oxide biosynthetic process"/>
    <property type="evidence" value="ECO:0007669"/>
    <property type="project" value="InterPro"/>
</dbReference>
<dbReference type="SUPFAM" id="SSF56512">
    <property type="entry name" value="Nitric oxide (NO) synthase oxygenase domain"/>
    <property type="match status" value="1"/>
</dbReference>
<evidence type="ECO:0000313" key="14">
    <source>
        <dbReference type="EMBL" id="ANB59391.1"/>
    </source>
</evidence>
<evidence type="ECO:0000256" key="11">
    <source>
        <dbReference type="PIRNR" id="PIRNR037219"/>
    </source>
</evidence>
<keyword evidence="8 11" id="KW-0560">Oxidoreductase</keyword>
<dbReference type="Gene3D" id="3.90.340.10">
    <property type="entry name" value="Nitric Oxide Synthase, Chain A, domain 1"/>
    <property type="match status" value="1"/>
</dbReference>
<dbReference type="Proteomes" id="UP000076865">
    <property type="component" value="Chromosome"/>
</dbReference>
<evidence type="ECO:0000259" key="13">
    <source>
        <dbReference type="PROSITE" id="PS60001"/>
    </source>
</evidence>
<keyword evidence="15" id="KW-1185">Reference proteome</keyword>
<comment type="similarity">
    <text evidence="3 11">Belongs to the NOS family. Bacterial NOS oxygenase subfamily.</text>
</comment>
<dbReference type="PROSITE" id="PS60001">
    <property type="entry name" value="NOS"/>
    <property type="match status" value="1"/>
</dbReference>
<evidence type="ECO:0000256" key="12">
    <source>
        <dbReference type="PIRSR" id="PIRSR037219-1"/>
    </source>
</evidence>
<dbReference type="InterPro" id="IPR050607">
    <property type="entry name" value="NOS"/>
</dbReference>
<dbReference type="GO" id="GO:0046872">
    <property type="term" value="F:metal ion binding"/>
    <property type="evidence" value="ECO:0007669"/>
    <property type="project" value="UniProtKB-KW"/>
</dbReference>
<dbReference type="GO" id="GO:0020037">
    <property type="term" value="F:heme binding"/>
    <property type="evidence" value="ECO:0007669"/>
    <property type="project" value="InterPro"/>
</dbReference>
<feature type="binding site" description="axial binding residue" evidence="12">
    <location>
        <position position="93"/>
    </location>
    <ligand>
        <name>heme</name>
        <dbReference type="ChEBI" id="CHEBI:30413"/>
    </ligand>
    <ligandPart>
        <name>Fe</name>
        <dbReference type="ChEBI" id="CHEBI:18248"/>
    </ligandPart>
</feature>
<accession>A0A167T3E7</accession>
<sequence length="385" mass="44755">MRTKQASGQGACFFGTMVEENKKGGRVLEKQPLWNEAEAFIRICYQELGKNEMDTEHRLAEIEREIVLTGTYTHTYEELEHGAKMAWRHSNRCIGRLFWQTLHVFDARNAETEEDIVTHLFRHIEFATNGGKIRPTITVFKPNGDVRIWNHQLIRYAGYETEHGVIGDSSSISFTKACEQMGWKGERTNFDLLPLVVQQKERRPKWFNIPREIVLEVPIKHPELVWFQDLQLKWYAVPIISDMCLEIGGIHYMAAPFNGWYMETEIGARNLADDYRYNMLPKISSCMGLDMSTNATLWKDKALIELNVAVLHSFKKAGVSIVDHHTAAQQFKLFEQKEQEAGRRVTGDWTWLIPPVSPATTHIFHKNYDNTIITPNFFYQKRPYE</sequence>
<dbReference type="InterPro" id="IPR004030">
    <property type="entry name" value="NOS_N"/>
</dbReference>
<dbReference type="CDD" id="cd00794">
    <property type="entry name" value="NOS_oxygenase_prok"/>
    <property type="match status" value="1"/>
</dbReference>
<dbReference type="InterPro" id="IPR036119">
    <property type="entry name" value="NOS_N_sf"/>
</dbReference>
<evidence type="ECO:0000256" key="10">
    <source>
        <dbReference type="ARBA" id="ARBA00048713"/>
    </source>
</evidence>
<dbReference type="Pfam" id="PF02898">
    <property type="entry name" value="NO_synthase"/>
    <property type="match status" value="1"/>
</dbReference>
<dbReference type="EC" id="1.14.14.47" evidence="4 11"/>
<evidence type="ECO:0000256" key="6">
    <source>
        <dbReference type="ARBA" id="ARBA00022617"/>
    </source>
</evidence>
<dbReference type="Gene3D" id="3.90.1230.10">
    <property type="entry name" value="Nitric Oxide Synthase, Chain A, domain 3"/>
    <property type="match status" value="1"/>
</dbReference>
<dbReference type="PIRSF" id="PIRSF037219">
    <property type="entry name" value="NOS_oxygenase"/>
    <property type="match status" value="1"/>
</dbReference>
<comment type="catalytic activity">
    <reaction evidence="10">
        <text>3 reduced [flavodoxin] + 2 L-arginine + 4 O2 = 3 oxidized [flavodoxin] + 2 L-citrulline + 2 nitric oxide + 4 H2O + 5 H(+)</text>
        <dbReference type="Rhea" id="RHEA:52324"/>
        <dbReference type="Rhea" id="RHEA-COMP:10622"/>
        <dbReference type="Rhea" id="RHEA-COMP:10623"/>
        <dbReference type="ChEBI" id="CHEBI:15377"/>
        <dbReference type="ChEBI" id="CHEBI:15378"/>
        <dbReference type="ChEBI" id="CHEBI:15379"/>
        <dbReference type="ChEBI" id="CHEBI:16480"/>
        <dbReference type="ChEBI" id="CHEBI:32682"/>
        <dbReference type="ChEBI" id="CHEBI:57618"/>
        <dbReference type="ChEBI" id="CHEBI:57743"/>
        <dbReference type="ChEBI" id="CHEBI:58210"/>
        <dbReference type="EC" id="1.14.14.47"/>
    </reaction>
</comment>
<evidence type="ECO:0000313" key="15">
    <source>
        <dbReference type="Proteomes" id="UP000076865"/>
    </source>
</evidence>
<dbReference type="InterPro" id="IPR044940">
    <property type="entry name" value="NOS_dom_2"/>
</dbReference>
<dbReference type="Gene3D" id="3.90.440.10">
    <property type="entry name" value="Nitric Oxide Synthase,Heme Domain,Chain A domain 2"/>
    <property type="match status" value="1"/>
</dbReference>
<dbReference type="InterPro" id="IPR044943">
    <property type="entry name" value="NOS_dom_1"/>
</dbReference>
<evidence type="ECO:0000256" key="9">
    <source>
        <dbReference type="ARBA" id="ARBA00023004"/>
    </source>
</evidence>
<organism evidence="14 15">
    <name type="scientific">Anoxybacteroides amylolyticum</name>
    <dbReference type="NCBI Taxonomy" id="294699"/>
    <lineage>
        <taxon>Bacteria</taxon>
        <taxon>Bacillati</taxon>
        <taxon>Bacillota</taxon>
        <taxon>Bacilli</taxon>
        <taxon>Bacillales</taxon>
        <taxon>Anoxybacillaceae</taxon>
        <taxon>Anoxybacteroides</taxon>
    </lineage>
</organism>
<dbReference type="PANTHER" id="PTHR43410">
    <property type="entry name" value="NITRIC OXIDE SYNTHASE OXYGENASE"/>
    <property type="match status" value="1"/>
</dbReference>
<dbReference type="InterPro" id="IPR017142">
    <property type="entry name" value="Nitric_oxide_synthase_Oase-su"/>
</dbReference>
<proteinExistence type="inferred from homology"/>
<evidence type="ECO:0000256" key="3">
    <source>
        <dbReference type="ARBA" id="ARBA00005411"/>
    </source>
</evidence>
<evidence type="ECO:0000256" key="4">
    <source>
        <dbReference type="ARBA" id="ARBA00012735"/>
    </source>
</evidence>
<keyword evidence="6 11" id="KW-0349">Heme</keyword>
<dbReference type="InterPro" id="IPR044944">
    <property type="entry name" value="NOS_dom_3"/>
</dbReference>